<evidence type="ECO:0000313" key="3">
    <source>
        <dbReference type="Proteomes" id="UP000611640"/>
    </source>
</evidence>
<gene>
    <name evidence="2" type="ORF">Athai_60850</name>
</gene>
<proteinExistence type="predicted"/>
<accession>A0A7R7DWC6</accession>
<evidence type="ECO:0000256" key="1">
    <source>
        <dbReference type="SAM" id="MobiDB-lite"/>
    </source>
</evidence>
<dbReference type="EMBL" id="AP023355">
    <property type="protein sequence ID" value="BCJ38582.1"/>
    <property type="molecule type" value="Genomic_DNA"/>
</dbReference>
<keyword evidence="3" id="KW-1185">Reference proteome</keyword>
<feature type="compositionally biased region" description="Basic residues" evidence="1">
    <location>
        <begin position="1"/>
        <end position="11"/>
    </location>
</feature>
<dbReference type="Proteomes" id="UP000611640">
    <property type="component" value="Chromosome"/>
</dbReference>
<reference evidence="2 3" key="1">
    <citation type="submission" date="2020-08" db="EMBL/GenBank/DDBJ databases">
        <title>Whole genome shotgun sequence of Actinocatenispora thailandica NBRC 105041.</title>
        <authorList>
            <person name="Komaki H."/>
            <person name="Tamura T."/>
        </authorList>
    </citation>
    <scope>NUCLEOTIDE SEQUENCE [LARGE SCALE GENOMIC DNA]</scope>
    <source>
        <strain evidence="2 3">NBRC 105041</strain>
    </source>
</reference>
<evidence type="ECO:0000313" key="2">
    <source>
        <dbReference type="EMBL" id="BCJ38582.1"/>
    </source>
</evidence>
<feature type="region of interest" description="Disordered" evidence="1">
    <location>
        <begin position="1"/>
        <end position="32"/>
    </location>
</feature>
<organism evidence="2 3">
    <name type="scientific">Actinocatenispora thailandica</name>
    <dbReference type="NCBI Taxonomy" id="227318"/>
    <lineage>
        <taxon>Bacteria</taxon>
        <taxon>Bacillati</taxon>
        <taxon>Actinomycetota</taxon>
        <taxon>Actinomycetes</taxon>
        <taxon>Micromonosporales</taxon>
        <taxon>Micromonosporaceae</taxon>
        <taxon>Actinocatenispora</taxon>
    </lineage>
</organism>
<sequence length="114" mass="12774">MQRHQGTHRLRQWREREPAPRQGGRGEPQQRHVRAPAFACLRNVPPVPGRPDRAGSMVANFVARIAGRARTPEPRYVLITLKSLLVPPFRPFFLGRLVSQLGSAMAPVALAFGY</sequence>
<dbReference type="KEGG" id="atl:Athai_60850"/>
<dbReference type="AlphaFoldDB" id="A0A7R7DWC6"/>
<protein>
    <submittedName>
        <fullName evidence="2">Uncharacterized protein</fullName>
    </submittedName>
</protein>
<name>A0A7R7DWC6_9ACTN</name>